<proteinExistence type="predicted"/>
<dbReference type="EMBL" id="LATX01001465">
    <property type="protein sequence ID" value="KTB41419.1"/>
    <property type="molecule type" value="Genomic_DNA"/>
</dbReference>
<accession>A0A0W0FYK0</accession>
<protein>
    <submittedName>
        <fullName evidence="1">Uncharacterized protein</fullName>
    </submittedName>
</protein>
<evidence type="ECO:0000313" key="2">
    <source>
        <dbReference type="Proteomes" id="UP000054988"/>
    </source>
</evidence>
<reference evidence="1 2" key="1">
    <citation type="submission" date="2015-12" db="EMBL/GenBank/DDBJ databases">
        <title>Draft genome sequence of Moniliophthora roreri, the causal agent of frosty pod rot of cacao.</title>
        <authorList>
            <person name="Aime M.C."/>
            <person name="Diaz-Valderrama J.R."/>
            <person name="Kijpornyongpan T."/>
            <person name="Phillips-Mora W."/>
        </authorList>
    </citation>
    <scope>NUCLEOTIDE SEQUENCE [LARGE SCALE GENOMIC DNA]</scope>
    <source>
        <strain evidence="1 2">MCA 2952</strain>
    </source>
</reference>
<name>A0A0W0FYK0_MONRR</name>
<dbReference type="AlphaFoldDB" id="A0A0W0FYK0"/>
<evidence type="ECO:0000313" key="1">
    <source>
        <dbReference type="EMBL" id="KTB41419.1"/>
    </source>
</evidence>
<dbReference type="Proteomes" id="UP000054988">
    <property type="component" value="Unassembled WGS sequence"/>
</dbReference>
<gene>
    <name evidence="1" type="ORF">WG66_6006</name>
</gene>
<organism evidence="1 2">
    <name type="scientific">Moniliophthora roreri</name>
    <name type="common">Frosty pod rot fungus</name>
    <name type="synonym">Monilia roreri</name>
    <dbReference type="NCBI Taxonomy" id="221103"/>
    <lineage>
        <taxon>Eukaryota</taxon>
        <taxon>Fungi</taxon>
        <taxon>Dikarya</taxon>
        <taxon>Basidiomycota</taxon>
        <taxon>Agaricomycotina</taxon>
        <taxon>Agaricomycetes</taxon>
        <taxon>Agaricomycetidae</taxon>
        <taxon>Agaricales</taxon>
        <taxon>Marasmiineae</taxon>
        <taxon>Marasmiaceae</taxon>
        <taxon>Moniliophthora</taxon>
    </lineage>
</organism>
<sequence length="27" mass="3080">MFSLGEFSLSEFDVLVLIYGNISYFTS</sequence>
<comment type="caution">
    <text evidence="1">The sequence shown here is derived from an EMBL/GenBank/DDBJ whole genome shotgun (WGS) entry which is preliminary data.</text>
</comment>